<feature type="domain" description="Multidrug resistance protein MdtA-like alpha-helical hairpin" evidence="3">
    <location>
        <begin position="105"/>
        <end position="181"/>
    </location>
</feature>
<dbReference type="Gene3D" id="1.10.287.470">
    <property type="entry name" value="Helix hairpin bin"/>
    <property type="match status" value="1"/>
</dbReference>
<dbReference type="InterPro" id="IPR058624">
    <property type="entry name" value="MdtA-like_HH"/>
</dbReference>
<dbReference type="EMBL" id="CP003360">
    <property type="protein sequence ID" value="AFM26406.1"/>
    <property type="molecule type" value="Genomic_DNA"/>
</dbReference>
<dbReference type="AlphaFoldDB" id="I4CA15"/>
<keyword evidence="7" id="KW-1185">Reference proteome</keyword>
<feature type="coiled-coil region" evidence="2">
    <location>
        <begin position="157"/>
        <end position="184"/>
    </location>
</feature>
<dbReference type="Pfam" id="PF25917">
    <property type="entry name" value="BSH_RND"/>
    <property type="match status" value="1"/>
</dbReference>
<evidence type="ECO:0000259" key="5">
    <source>
        <dbReference type="Pfam" id="PF25954"/>
    </source>
</evidence>
<dbReference type="GO" id="GO:0015562">
    <property type="term" value="F:efflux transmembrane transporter activity"/>
    <property type="evidence" value="ECO:0007669"/>
    <property type="project" value="TreeGrafter"/>
</dbReference>
<evidence type="ECO:0000256" key="2">
    <source>
        <dbReference type="SAM" id="Coils"/>
    </source>
</evidence>
<proteinExistence type="inferred from homology"/>
<dbReference type="InterPro" id="IPR058625">
    <property type="entry name" value="MdtA-like_BSH"/>
</dbReference>
<comment type="similarity">
    <text evidence="1">Belongs to the membrane fusion protein (MFP) (TC 8.A.1) family.</text>
</comment>
<dbReference type="SUPFAM" id="SSF111369">
    <property type="entry name" value="HlyD-like secretion proteins"/>
    <property type="match status" value="1"/>
</dbReference>
<evidence type="ECO:0000313" key="7">
    <source>
        <dbReference type="Proteomes" id="UP000006055"/>
    </source>
</evidence>
<evidence type="ECO:0000259" key="3">
    <source>
        <dbReference type="Pfam" id="PF25876"/>
    </source>
</evidence>
<reference evidence="7" key="1">
    <citation type="submission" date="2012-06" db="EMBL/GenBank/DDBJ databases">
        <title>Complete sequence of chromosome of Desulfomonile tiedjei DSM 6799.</title>
        <authorList>
            <person name="Lucas S."/>
            <person name="Copeland A."/>
            <person name="Lapidus A."/>
            <person name="Glavina del Rio T."/>
            <person name="Dalin E."/>
            <person name="Tice H."/>
            <person name="Bruce D."/>
            <person name="Goodwin L."/>
            <person name="Pitluck S."/>
            <person name="Peters L."/>
            <person name="Ovchinnikova G."/>
            <person name="Zeytun A."/>
            <person name="Lu M."/>
            <person name="Kyrpides N."/>
            <person name="Mavromatis K."/>
            <person name="Ivanova N."/>
            <person name="Brettin T."/>
            <person name="Detter J.C."/>
            <person name="Han C."/>
            <person name="Larimer F."/>
            <person name="Land M."/>
            <person name="Hauser L."/>
            <person name="Markowitz V."/>
            <person name="Cheng J.-F."/>
            <person name="Hugenholtz P."/>
            <person name="Woyke T."/>
            <person name="Wu D."/>
            <person name="Spring S."/>
            <person name="Schroeder M."/>
            <person name="Brambilla E."/>
            <person name="Klenk H.-P."/>
            <person name="Eisen J.A."/>
        </authorList>
    </citation>
    <scope>NUCLEOTIDE SEQUENCE [LARGE SCALE GENOMIC DNA]</scope>
    <source>
        <strain evidence="7">ATCC 49306 / DSM 6799 / DCB-1</strain>
    </source>
</reference>
<dbReference type="PANTHER" id="PTHR30469">
    <property type="entry name" value="MULTIDRUG RESISTANCE PROTEIN MDTA"/>
    <property type="match status" value="1"/>
</dbReference>
<evidence type="ECO:0000259" key="4">
    <source>
        <dbReference type="Pfam" id="PF25917"/>
    </source>
</evidence>
<dbReference type="RefSeq" id="WP_014811532.1">
    <property type="nucleotide sequence ID" value="NC_018025.1"/>
</dbReference>
<sequence length="394" mass="43385">MKRAIIVLVIIAALVGIYFVYNGSSKEEPEVKYMTAPVQRGTLKAEITSSGTLKPLVEVLVGSQVSGTIKTLYADFESEVKKDQLVALIDPDTYAAKVEQAKADLMSAQANLVKSEVTLEDELRTLARKETLIGKSSISQQEYDAAKTKADAAKAQVLVDKAKVSQAEAKLKEAELQLRYTRIEAPVDGIVVARNMDVGQTVTASFQTPVLFKIAEDLTRMQVHTNVDEADIGRVKTGQLATFTVPAFPDTEFAAEVTQIRNDPKIEQNVVTYNVILDVENKDLRLRPGMTANVRIRLTEVPEALIVPDQALRFIPSESIVGPTNLPELKPGERRLWKLENGNNIKPILVKVGIVGIEGIQIFTNELKAGDKVVVEASVRKKTESQSRGLRFRF</sequence>
<dbReference type="Pfam" id="PF25954">
    <property type="entry name" value="Beta-barrel_RND_2"/>
    <property type="match status" value="1"/>
</dbReference>
<dbReference type="HOGENOM" id="CLU_018816_14_1_7"/>
<organism evidence="6 7">
    <name type="scientific">Desulfomonile tiedjei (strain ATCC 49306 / DSM 6799 / DCB-1)</name>
    <dbReference type="NCBI Taxonomy" id="706587"/>
    <lineage>
        <taxon>Bacteria</taxon>
        <taxon>Pseudomonadati</taxon>
        <taxon>Thermodesulfobacteriota</taxon>
        <taxon>Desulfomonilia</taxon>
        <taxon>Desulfomonilales</taxon>
        <taxon>Desulfomonilaceae</taxon>
        <taxon>Desulfomonile</taxon>
    </lineage>
</organism>
<dbReference type="NCBIfam" id="TIGR01730">
    <property type="entry name" value="RND_mfp"/>
    <property type="match status" value="1"/>
</dbReference>
<name>I4CA15_DESTA</name>
<feature type="domain" description="CusB-like beta-barrel" evidence="5">
    <location>
        <begin position="224"/>
        <end position="297"/>
    </location>
</feature>
<dbReference type="Gene3D" id="2.40.30.170">
    <property type="match status" value="1"/>
</dbReference>
<dbReference type="Pfam" id="PF25876">
    <property type="entry name" value="HH_MFP_RND"/>
    <property type="match status" value="1"/>
</dbReference>
<dbReference type="FunFam" id="2.40.30.170:FF:000010">
    <property type="entry name" value="Efflux RND transporter periplasmic adaptor subunit"/>
    <property type="match status" value="1"/>
</dbReference>
<dbReference type="STRING" id="706587.Desti_3762"/>
<evidence type="ECO:0000313" key="6">
    <source>
        <dbReference type="EMBL" id="AFM26406.1"/>
    </source>
</evidence>
<dbReference type="GO" id="GO:1990281">
    <property type="term" value="C:efflux pump complex"/>
    <property type="evidence" value="ECO:0007669"/>
    <property type="project" value="TreeGrafter"/>
</dbReference>
<dbReference type="PANTHER" id="PTHR30469:SF33">
    <property type="entry name" value="SLR1207 PROTEIN"/>
    <property type="match status" value="1"/>
</dbReference>
<gene>
    <name evidence="6" type="ordered locus">Desti_3762</name>
</gene>
<dbReference type="OrthoDB" id="9784484at2"/>
<keyword evidence="2" id="KW-0175">Coiled coil</keyword>
<dbReference type="eggNOG" id="COG0845">
    <property type="taxonomic scope" value="Bacteria"/>
</dbReference>
<accession>I4CA15</accession>
<dbReference type="InterPro" id="IPR006143">
    <property type="entry name" value="RND_pump_MFP"/>
</dbReference>
<dbReference type="KEGG" id="dti:Desti_3762"/>
<dbReference type="Proteomes" id="UP000006055">
    <property type="component" value="Chromosome"/>
</dbReference>
<dbReference type="Gene3D" id="2.40.50.100">
    <property type="match status" value="1"/>
</dbReference>
<protein>
    <submittedName>
        <fullName evidence="6">RND family efflux transporter, MFP subunit</fullName>
    </submittedName>
</protein>
<feature type="domain" description="Multidrug resistance protein MdtA-like barrel-sandwich hybrid" evidence="4">
    <location>
        <begin position="59"/>
        <end position="210"/>
    </location>
</feature>
<dbReference type="InterPro" id="IPR058792">
    <property type="entry name" value="Beta-barrel_RND_2"/>
</dbReference>
<evidence type="ECO:0000256" key="1">
    <source>
        <dbReference type="ARBA" id="ARBA00009477"/>
    </source>
</evidence>